<dbReference type="AlphaFoldDB" id="X0ZPR3"/>
<dbReference type="EMBL" id="BART01000368">
    <property type="protein sequence ID" value="GAG71384.1"/>
    <property type="molecule type" value="Genomic_DNA"/>
</dbReference>
<name>X0ZPR3_9ZZZZ</name>
<accession>X0ZPR3</accession>
<dbReference type="NCBIfam" id="TIGR03185">
    <property type="entry name" value="DNA_S_dndD"/>
    <property type="match status" value="1"/>
</dbReference>
<dbReference type="InterPro" id="IPR027417">
    <property type="entry name" value="P-loop_NTPase"/>
</dbReference>
<comment type="caution">
    <text evidence="2">The sequence shown here is derived from an EMBL/GenBank/DDBJ whole genome shotgun (WGS) entry which is preliminary data.</text>
</comment>
<reference evidence="2" key="1">
    <citation type="journal article" date="2014" name="Front. Microbiol.">
        <title>High frequency of phylogenetically diverse reductive dehalogenase-homologous genes in deep subseafloor sedimentary metagenomes.</title>
        <authorList>
            <person name="Kawai M."/>
            <person name="Futagami T."/>
            <person name="Toyoda A."/>
            <person name="Takaki Y."/>
            <person name="Nishi S."/>
            <person name="Hori S."/>
            <person name="Arai W."/>
            <person name="Tsubouchi T."/>
            <person name="Morono Y."/>
            <person name="Uchiyama I."/>
            <person name="Ito T."/>
            <person name="Fujiyama A."/>
            <person name="Inagaki F."/>
            <person name="Takami H."/>
        </authorList>
    </citation>
    <scope>NUCLEOTIDE SEQUENCE</scope>
    <source>
        <strain evidence="2">Expedition CK06-06</strain>
    </source>
</reference>
<dbReference type="Gene3D" id="3.40.50.300">
    <property type="entry name" value="P-loop containing nucleotide triphosphate hydrolases"/>
    <property type="match status" value="2"/>
</dbReference>
<feature type="coiled-coil region" evidence="1">
    <location>
        <begin position="222"/>
        <end position="249"/>
    </location>
</feature>
<feature type="coiled-coil region" evidence="1">
    <location>
        <begin position="397"/>
        <end position="493"/>
    </location>
</feature>
<evidence type="ECO:0000256" key="1">
    <source>
        <dbReference type="SAM" id="Coils"/>
    </source>
</evidence>
<dbReference type="PANTHER" id="PTHR32114">
    <property type="entry name" value="ABC TRANSPORTER ABCH.3"/>
    <property type="match status" value="1"/>
</dbReference>
<sequence>MKFLKLCIENYKCFQKPVEINLDIAEGQKNIVLIGGMNGAGKTAILEAINICLYSESKAKIFRGINRRELEKGNGNIFFELQIKLDDGDTLKIKRAWKNTSHGLNKITQSDLEEKLVLVRNDQRLAISDQGGWQDFLEKTIPHSITQFFFFNGEKIEYMASDKDPEGKLKESIEALLGIERARQLKIDLETIRKEQRKGRDDVLDEDIKAKTFQLTANSKKLEEWKKELIYLEKDLNNLEEKAKEIESDFLRRFGFSADSVGGLKEIEIKRIQLSTRKIEIDKEIKQYCSNILPSGLLSNRFNLIIEQIKNERMLHEAKITGRSNENLADILLEKLYKPECIMCRKPFDENKKGYLKKEILEAISSLDKNNKESLKISPILNLSEREEKRLEASLTNKQSLTNLKDLLNEREDVIKELRRTENELSKLKVGPEDKDAFRLLQRQRDDVQQNIGRRKQEIRDLDEQIADKISTNNILERELNNLYEKYSQEKGKADLLVKISRMINVLNEFIDKLRISKLEDLRKHIFTMYRTLASKSDLIADIIIDPLTYRIKIIDKHKTVIDKQNLSAGEKEVFAISLLWGLAKTSNYNLPIVVDTPLARLDSTHRNSIVTKYFPTAGEQVIILSTDTEVDKNYYKKLEPYIARVNHLLFDKYRELTTLEEGYFWEDNNGG</sequence>
<gene>
    <name evidence="2" type="ORF">S01H4_01860</name>
</gene>
<dbReference type="InterPro" id="IPR017599">
    <property type="entry name" value="DNA_S_DndD"/>
</dbReference>
<proteinExistence type="predicted"/>
<keyword evidence="1" id="KW-0175">Coiled coil</keyword>
<evidence type="ECO:0000313" key="2">
    <source>
        <dbReference type="EMBL" id="GAG71384.1"/>
    </source>
</evidence>
<dbReference type="PANTHER" id="PTHR32114:SF2">
    <property type="entry name" value="ABC TRANSPORTER ABCH.3"/>
    <property type="match status" value="1"/>
</dbReference>
<organism evidence="2">
    <name type="scientific">marine sediment metagenome</name>
    <dbReference type="NCBI Taxonomy" id="412755"/>
    <lineage>
        <taxon>unclassified sequences</taxon>
        <taxon>metagenomes</taxon>
        <taxon>ecological metagenomes</taxon>
    </lineage>
</organism>
<dbReference type="SUPFAM" id="SSF52540">
    <property type="entry name" value="P-loop containing nucleoside triphosphate hydrolases"/>
    <property type="match status" value="1"/>
</dbReference>
<protein>
    <submittedName>
        <fullName evidence="2">Uncharacterized protein</fullName>
    </submittedName>
</protein>